<name>A0A097CRN8_9ACTN</name>
<protein>
    <recommendedName>
        <fullName evidence="1">N-acetyltransferase domain-containing protein</fullName>
    </recommendedName>
</protein>
<dbReference type="SUPFAM" id="SSF55729">
    <property type="entry name" value="Acyl-CoA N-acyltransferases (Nat)"/>
    <property type="match status" value="1"/>
</dbReference>
<dbReference type="PANTHER" id="PTHR41368">
    <property type="entry name" value="PROTEIN YGHO"/>
    <property type="match status" value="1"/>
</dbReference>
<accession>A0A097CRN8</accession>
<dbReference type="AlphaFoldDB" id="A0A097CRN8"/>
<feature type="domain" description="N-acetyltransferase" evidence="1">
    <location>
        <begin position="190"/>
        <end position="359"/>
    </location>
</feature>
<proteinExistence type="predicted"/>
<dbReference type="GO" id="GO:0016747">
    <property type="term" value="F:acyltransferase activity, transferring groups other than amino-acyl groups"/>
    <property type="evidence" value="ECO:0007669"/>
    <property type="project" value="InterPro"/>
</dbReference>
<evidence type="ECO:0000313" key="2">
    <source>
        <dbReference type="EMBL" id="AIS85326.1"/>
    </source>
</evidence>
<dbReference type="PROSITE" id="PS51186">
    <property type="entry name" value="GNAT"/>
    <property type="match status" value="1"/>
</dbReference>
<gene>
    <name evidence="2" type="ORF">VASRM7_88</name>
</gene>
<reference evidence="2" key="1">
    <citation type="journal article" date="2016" name="Appl. Microbiol. Biotechnol.">
        <title>Anti-MRSA and anti-TB metabolites from marine-derived Verrucosispora sp. MS100047.</title>
        <authorList>
            <person name="Huang P."/>
            <person name="Xie F."/>
            <person name="Ren B."/>
            <person name="Wang Q."/>
            <person name="Wang J."/>
            <person name="Wang Q."/>
            <person name="Abdel-Mageed W.M."/>
            <person name="Liu M."/>
            <person name="Han J."/>
            <person name="Oyeleye A."/>
            <person name="Shen J."/>
            <person name="Song F."/>
            <person name="Dai H."/>
            <person name="Liu X."/>
            <person name="Zhang L."/>
        </authorList>
    </citation>
    <scope>NUCLEOTIDE SEQUENCE</scope>
    <source>
        <strain evidence="2">MS100047</strain>
    </source>
</reference>
<dbReference type="Gene3D" id="3.40.630.30">
    <property type="match status" value="1"/>
</dbReference>
<dbReference type="PANTHER" id="PTHR41368:SF1">
    <property type="entry name" value="PROTEIN YGHO"/>
    <property type="match status" value="1"/>
</dbReference>
<organism evidence="2">
    <name type="scientific">Verrucosispora sp. MS100047</name>
    <dbReference type="NCBI Taxonomy" id="1410949"/>
    <lineage>
        <taxon>Bacteria</taxon>
        <taxon>Bacillati</taxon>
        <taxon>Actinomycetota</taxon>
        <taxon>Actinomycetes</taxon>
        <taxon>Micromonosporales</taxon>
        <taxon>Micromonosporaceae</taxon>
        <taxon>Micromonospora</taxon>
    </lineage>
</organism>
<dbReference type="InterPro" id="IPR016181">
    <property type="entry name" value="Acyl_CoA_acyltransferase"/>
</dbReference>
<dbReference type="InterPro" id="IPR000182">
    <property type="entry name" value="GNAT_dom"/>
</dbReference>
<evidence type="ECO:0000259" key="1">
    <source>
        <dbReference type="PROSITE" id="PS51186"/>
    </source>
</evidence>
<sequence length="359" mass="40801">MRTRFERVTGRRDLRDFCTLTDRLYAGEPRHVPTPRQQIRRWWRDGVPMYLLRDATGTVIGRTTLHTDAAFDAKLGRRCQLFGLTEFTEPAAGPLFDAITAHAAADRELLFGPVALLPNQAGGVITSGYADRGFVDSAWNPPHYPTAYEAYGFHRRFEADTWICPVPTPPQPKPSTYIKSDGVRLEVHRGDLRRLDEQLDLLRGMLNDSFAQLGYYTPISAEQLRRQTDGLAYLLDESLLLYLTRDGAAVAFVLCVPDISEFLTGVRGNLHPVNQLRLLASRRRYRREAVLIIKGVVPRYQGHGYQRLLSAHLHHNLYAAGYTTLRSTYVERDNPASAAQYRRLGGRPLHGYTFYAKER</sequence>
<dbReference type="InterPro" id="IPR039968">
    <property type="entry name" value="BcerS-like"/>
</dbReference>
<dbReference type="EMBL" id="KF826635">
    <property type="protein sequence ID" value="AIS85326.1"/>
    <property type="molecule type" value="Genomic_DNA"/>
</dbReference>